<dbReference type="RefSeq" id="WP_109620099.1">
    <property type="nucleotide sequence ID" value="NZ_QGDO01000004.1"/>
</dbReference>
<reference evidence="2 3" key="1">
    <citation type="submission" date="2018-03" db="EMBL/GenBank/DDBJ databases">
        <title>Genomic Encyclopedia of Archaeal and Bacterial Type Strains, Phase II (KMG-II): from individual species to whole genera.</title>
        <authorList>
            <person name="Goeker M."/>
        </authorList>
    </citation>
    <scope>NUCLEOTIDE SEQUENCE [LARGE SCALE GENOMIC DNA]</scope>
    <source>
        <strain evidence="2 3">DSM 28229</strain>
    </source>
</reference>
<dbReference type="EMBL" id="QGDO01000004">
    <property type="protein sequence ID" value="PWJ41074.1"/>
    <property type="molecule type" value="Genomic_DNA"/>
</dbReference>
<protein>
    <submittedName>
        <fullName evidence="2">Uncharacterized protein</fullName>
    </submittedName>
</protein>
<feature type="transmembrane region" description="Helical" evidence="1">
    <location>
        <begin position="120"/>
        <end position="139"/>
    </location>
</feature>
<comment type="caution">
    <text evidence="2">The sequence shown here is derived from an EMBL/GenBank/DDBJ whole genome shotgun (WGS) entry which is preliminary data.</text>
</comment>
<name>A0A315ZA44_SEDFL</name>
<keyword evidence="1" id="KW-0472">Membrane</keyword>
<dbReference type="AlphaFoldDB" id="A0A315ZA44"/>
<keyword evidence="1" id="KW-0812">Transmembrane</keyword>
<sequence>MKKSIEDIWKEGFINNEKLTAPKINDLYNQKSIHLVDKFRRDFKLNLIYIIFLSLFFLGAGIFLNAVYSGIVIFLLLISLLVYGKKRLDIINKLDYNDNSYKYLKSFDDWLQATLKGYTLLYQIFYPVFFLAIAGGVWFSPIGEKVMQKFPDLQTVLGLPLYPTIVVFSIAILLIFLAKRLYELDMNLIYKSQMDKLKDLLADMEELRA</sequence>
<feature type="transmembrane region" description="Helical" evidence="1">
    <location>
        <begin position="159"/>
        <end position="178"/>
    </location>
</feature>
<evidence type="ECO:0000313" key="3">
    <source>
        <dbReference type="Proteomes" id="UP000245535"/>
    </source>
</evidence>
<gene>
    <name evidence="2" type="ORF">BC781_104349</name>
</gene>
<feature type="transmembrane region" description="Helical" evidence="1">
    <location>
        <begin position="66"/>
        <end position="84"/>
    </location>
</feature>
<evidence type="ECO:0000313" key="2">
    <source>
        <dbReference type="EMBL" id="PWJ41074.1"/>
    </source>
</evidence>
<dbReference type="OrthoDB" id="1120468at2"/>
<keyword evidence="1" id="KW-1133">Transmembrane helix</keyword>
<feature type="transmembrane region" description="Helical" evidence="1">
    <location>
        <begin position="43"/>
        <end position="60"/>
    </location>
</feature>
<organism evidence="2 3">
    <name type="scientific">Sediminitomix flava</name>
    <dbReference type="NCBI Taxonomy" id="379075"/>
    <lineage>
        <taxon>Bacteria</taxon>
        <taxon>Pseudomonadati</taxon>
        <taxon>Bacteroidota</taxon>
        <taxon>Cytophagia</taxon>
        <taxon>Cytophagales</taxon>
        <taxon>Flammeovirgaceae</taxon>
        <taxon>Sediminitomix</taxon>
    </lineage>
</organism>
<keyword evidence="3" id="KW-1185">Reference proteome</keyword>
<evidence type="ECO:0000256" key="1">
    <source>
        <dbReference type="SAM" id="Phobius"/>
    </source>
</evidence>
<accession>A0A315ZA44</accession>
<proteinExistence type="predicted"/>
<dbReference type="Proteomes" id="UP000245535">
    <property type="component" value="Unassembled WGS sequence"/>
</dbReference>